<evidence type="ECO:0000256" key="3">
    <source>
        <dbReference type="PROSITE-ProRule" id="PRU10007"/>
    </source>
</evidence>
<dbReference type="RefSeq" id="WP_184749230.1">
    <property type="nucleotide sequence ID" value="NZ_BAAAJR010000008.1"/>
</dbReference>
<feature type="domain" description="Aldehyde dehydrogenase" evidence="5">
    <location>
        <begin position="4"/>
        <end position="450"/>
    </location>
</feature>
<dbReference type="PROSITE" id="PS00687">
    <property type="entry name" value="ALDEHYDE_DEHYDR_GLU"/>
    <property type="match status" value="1"/>
</dbReference>
<evidence type="ECO:0000256" key="4">
    <source>
        <dbReference type="RuleBase" id="RU003345"/>
    </source>
</evidence>
<protein>
    <submittedName>
        <fullName evidence="6">Aldehyde dehydrogenase (NAD+)/betaine-aldehyde dehydrogenase</fullName>
        <ecNumber evidence="6">1.2.1.3</ecNumber>
        <ecNumber evidence="6">1.2.1.8</ecNumber>
    </submittedName>
</protein>
<comment type="similarity">
    <text evidence="1 4">Belongs to the aldehyde dehydrogenase family.</text>
</comment>
<dbReference type="InterPro" id="IPR016162">
    <property type="entry name" value="Ald_DH_N"/>
</dbReference>
<dbReference type="Gene3D" id="3.40.605.10">
    <property type="entry name" value="Aldehyde Dehydrogenase, Chain A, domain 1"/>
    <property type="match status" value="1"/>
</dbReference>
<proteinExistence type="inferred from homology"/>
<dbReference type="InterPro" id="IPR016163">
    <property type="entry name" value="Ald_DH_C"/>
</dbReference>
<evidence type="ECO:0000313" key="6">
    <source>
        <dbReference type="EMBL" id="MBB6389955.1"/>
    </source>
</evidence>
<dbReference type="InterPro" id="IPR016160">
    <property type="entry name" value="Ald_DH_CS_CYS"/>
</dbReference>
<dbReference type="EC" id="1.2.1.3" evidence="6"/>
<dbReference type="Pfam" id="PF00171">
    <property type="entry name" value="Aldedh"/>
    <property type="match status" value="1"/>
</dbReference>
<dbReference type="InterPro" id="IPR016161">
    <property type="entry name" value="Ald_DH/histidinol_DH"/>
</dbReference>
<organism evidence="6 7">
    <name type="scientific">Microbacterium thalassium</name>
    <dbReference type="NCBI Taxonomy" id="362649"/>
    <lineage>
        <taxon>Bacteria</taxon>
        <taxon>Bacillati</taxon>
        <taxon>Actinomycetota</taxon>
        <taxon>Actinomycetes</taxon>
        <taxon>Micrococcales</taxon>
        <taxon>Microbacteriaceae</taxon>
        <taxon>Microbacterium</taxon>
    </lineage>
</organism>
<dbReference type="Proteomes" id="UP000537775">
    <property type="component" value="Unassembled WGS sequence"/>
</dbReference>
<evidence type="ECO:0000313" key="7">
    <source>
        <dbReference type="Proteomes" id="UP000537775"/>
    </source>
</evidence>
<dbReference type="PANTHER" id="PTHR11699">
    <property type="entry name" value="ALDEHYDE DEHYDROGENASE-RELATED"/>
    <property type="match status" value="1"/>
</dbReference>
<evidence type="ECO:0000256" key="2">
    <source>
        <dbReference type="ARBA" id="ARBA00023002"/>
    </source>
</evidence>
<dbReference type="SUPFAM" id="SSF53720">
    <property type="entry name" value="ALDH-like"/>
    <property type="match status" value="1"/>
</dbReference>
<name>A0A7X0KTB8_9MICO</name>
<evidence type="ECO:0000256" key="1">
    <source>
        <dbReference type="ARBA" id="ARBA00009986"/>
    </source>
</evidence>
<evidence type="ECO:0000259" key="5">
    <source>
        <dbReference type="Pfam" id="PF00171"/>
    </source>
</evidence>
<dbReference type="EMBL" id="JACHML010000001">
    <property type="protein sequence ID" value="MBB6389955.1"/>
    <property type="molecule type" value="Genomic_DNA"/>
</dbReference>
<dbReference type="InterPro" id="IPR029510">
    <property type="entry name" value="Ald_DH_CS_GLU"/>
</dbReference>
<dbReference type="EC" id="1.2.1.8" evidence="6"/>
<dbReference type="PROSITE" id="PS00070">
    <property type="entry name" value="ALDEHYDE_DEHYDR_CYS"/>
    <property type="match status" value="1"/>
</dbReference>
<sequence length="456" mass="48330">MTNQTIPVWNPATEQKIDDVRSFSSSEVDECITRSVEAQREWARLPLGRRQQFLFDLADEIDAHRDQLAALESQDVGKPLRAALAEAESVASVFRYYAGTIDKLTGETIPVDGGVAMTFREPIGVVGVITPWNFPLPIASWSIAPALAAGNSVIVKPASMTPLSSRLLGELAEKVTPVPFLLQAVTGGGAAVGGALIDDPRVGKISFTGSTEVGRSILTASAATMKRVTLELGGKSANVVFADADIDKAAAAAPWAVFDNTGQDCCARSRILVQRSALDRFIDSFVDATRAMRIGDPGDLATDLGPLVSAEHRASVQSFLDSDLELCYRGDAPSGPGFWMAPHIALDEAGTSRAAREEIFGPVAVVIPFDTEEDAVRMANDSIYGLSGSIWTSDVGRALRVARGVESGTLSVNSNSSVRVQVPFGGFKQSGIGRELGMEGVKGFTEHKSVFVSTAA</sequence>
<keyword evidence="2 4" id="KW-0560">Oxidoreductase</keyword>
<dbReference type="FunFam" id="3.40.605.10:FF:000007">
    <property type="entry name" value="NAD/NADP-dependent betaine aldehyde dehydrogenase"/>
    <property type="match status" value="1"/>
</dbReference>
<gene>
    <name evidence="6" type="ORF">HD594_000268</name>
</gene>
<dbReference type="InterPro" id="IPR015590">
    <property type="entry name" value="Aldehyde_DH_dom"/>
</dbReference>
<keyword evidence="7" id="KW-1185">Reference proteome</keyword>
<dbReference type="CDD" id="cd07078">
    <property type="entry name" value="ALDH"/>
    <property type="match status" value="1"/>
</dbReference>
<reference evidence="6 7" key="1">
    <citation type="submission" date="2020-08" db="EMBL/GenBank/DDBJ databases">
        <title>Sequencing the genomes of 1000 actinobacteria strains.</title>
        <authorList>
            <person name="Klenk H.-P."/>
        </authorList>
    </citation>
    <scope>NUCLEOTIDE SEQUENCE [LARGE SCALE GENOMIC DNA]</scope>
    <source>
        <strain evidence="6 7">DSM 12511</strain>
    </source>
</reference>
<comment type="caution">
    <text evidence="6">The sequence shown here is derived from an EMBL/GenBank/DDBJ whole genome shotgun (WGS) entry which is preliminary data.</text>
</comment>
<dbReference type="GO" id="GO:0008802">
    <property type="term" value="F:betaine-aldehyde dehydrogenase (NAD+) activity"/>
    <property type="evidence" value="ECO:0007669"/>
    <property type="project" value="UniProtKB-EC"/>
</dbReference>
<feature type="active site" evidence="3">
    <location>
        <position position="231"/>
    </location>
</feature>
<accession>A0A7X0KTB8</accession>
<dbReference type="Gene3D" id="3.40.309.10">
    <property type="entry name" value="Aldehyde Dehydrogenase, Chain A, domain 2"/>
    <property type="match status" value="1"/>
</dbReference>
<dbReference type="AlphaFoldDB" id="A0A7X0KTB8"/>